<evidence type="ECO:0000313" key="7">
    <source>
        <dbReference type="EMBL" id="VDK45235.1"/>
    </source>
</evidence>
<comment type="subcellular location">
    <subcellularLocation>
        <location evidence="1">Membrane</location>
    </subcellularLocation>
</comment>
<evidence type="ECO:0000256" key="4">
    <source>
        <dbReference type="ARBA" id="ARBA00023136"/>
    </source>
</evidence>
<feature type="transmembrane region" description="Helical" evidence="5">
    <location>
        <begin position="131"/>
        <end position="154"/>
    </location>
</feature>
<evidence type="ECO:0000256" key="1">
    <source>
        <dbReference type="ARBA" id="ARBA00004370"/>
    </source>
</evidence>
<dbReference type="OrthoDB" id="5861549at2759"/>
<name>A0A0M3JV13_ANISI</name>
<sequence length="349" mass="40112">MQLSEEDLSLSYVDIIVGVFYIVYAALGIGLHLIEIIACSKLSHRFNGFRFIAHYSTADILLLFQYGIWDGIVILTKSEIITRQQRQIVNVFINFTWWSSSYLSIVVTLTRLLSIVIPLKFLRMRMLTSHYICIGTWAIALVQSYTVTLFPWYADIHYNAKGYGMTCNWSAYALSGTQMYYFAFNGFTILTNLLLYVAVMIALLNKTQRRHLNGESRSMGCASSNARKRKIFAVKSLSNMAASFYSDKVIKCSRSVELSLLLSCFVNWLIAVIGQIAINLISFDNRWREFIVMLTFMTQCWMNTIMRLFLSAVLLRKVKQILMGYFPKTQKPCVVQTDGFVRIWTSGIR</sequence>
<feature type="transmembrane region" description="Helical" evidence="5">
    <location>
        <begin position="95"/>
        <end position="119"/>
    </location>
</feature>
<dbReference type="SUPFAM" id="SSF81321">
    <property type="entry name" value="Family A G protein-coupled receptor-like"/>
    <property type="match status" value="1"/>
</dbReference>
<dbReference type="InterPro" id="IPR019430">
    <property type="entry name" value="7TM_GPCR_serpentine_rcpt_Srx"/>
</dbReference>
<dbReference type="InterPro" id="IPR017452">
    <property type="entry name" value="GPCR_Rhodpsn_7TM"/>
</dbReference>
<evidence type="ECO:0000259" key="6">
    <source>
        <dbReference type="PROSITE" id="PS50262"/>
    </source>
</evidence>
<dbReference type="Proteomes" id="UP000267096">
    <property type="component" value="Unassembled WGS sequence"/>
</dbReference>
<feature type="transmembrane region" description="Helical" evidence="5">
    <location>
        <begin position="55"/>
        <end position="75"/>
    </location>
</feature>
<feature type="transmembrane region" description="Helical" evidence="5">
    <location>
        <begin position="290"/>
        <end position="315"/>
    </location>
</feature>
<keyword evidence="3 5" id="KW-1133">Transmembrane helix</keyword>
<dbReference type="Pfam" id="PF10328">
    <property type="entry name" value="7TM_GPCR_Srx"/>
    <property type="match status" value="1"/>
</dbReference>
<dbReference type="GO" id="GO:0016020">
    <property type="term" value="C:membrane"/>
    <property type="evidence" value="ECO:0007669"/>
    <property type="project" value="UniProtKB-SubCell"/>
</dbReference>
<proteinExistence type="predicted"/>
<keyword evidence="2 5" id="KW-0812">Transmembrane</keyword>
<dbReference type="AlphaFoldDB" id="A0A0M3JV13"/>
<protein>
    <submittedName>
        <fullName evidence="9">G_PROTEIN_RECEP_F1_2 domain-containing protein</fullName>
    </submittedName>
</protein>
<dbReference type="EMBL" id="UYRR01031077">
    <property type="protein sequence ID" value="VDK45235.1"/>
    <property type="molecule type" value="Genomic_DNA"/>
</dbReference>
<feature type="transmembrane region" description="Helical" evidence="5">
    <location>
        <begin position="179"/>
        <end position="204"/>
    </location>
</feature>
<accession>A0A0M3JV13</accession>
<evidence type="ECO:0000313" key="9">
    <source>
        <dbReference type="WBParaSite" id="ASIM_0001204701-mRNA-1"/>
    </source>
</evidence>
<evidence type="ECO:0000256" key="3">
    <source>
        <dbReference type="ARBA" id="ARBA00022989"/>
    </source>
</evidence>
<feature type="transmembrane region" description="Helical" evidence="5">
    <location>
        <begin position="258"/>
        <end position="278"/>
    </location>
</feature>
<evidence type="ECO:0000256" key="5">
    <source>
        <dbReference type="SAM" id="Phobius"/>
    </source>
</evidence>
<dbReference type="Gene3D" id="1.20.1070.10">
    <property type="entry name" value="Rhodopsin 7-helix transmembrane proteins"/>
    <property type="match status" value="1"/>
</dbReference>
<organism evidence="9">
    <name type="scientific">Anisakis simplex</name>
    <name type="common">Herring worm</name>
    <dbReference type="NCBI Taxonomy" id="6269"/>
    <lineage>
        <taxon>Eukaryota</taxon>
        <taxon>Metazoa</taxon>
        <taxon>Ecdysozoa</taxon>
        <taxon>Nematoda</taxon>
        <taxon>Chromadorea</taxon>
        <taxon>Rhabditida</taxon>
        <taxon>Spirurina</taxon>
        <taxon>Ascaridomorpha</taxon>
        <taxon>Ascaridoidea</taxon>
        <taxon>Anisakidae</taxon>
        <taxon>Anisakis</taxon>
        <taxon>Anisakis simplex complex</taxon>
    </lineage>
</organism>
<dbReference type="PROSITE" id="PS50262">
    <property type="entry name" value="G_PROTEIN_RECEP_F1_2"/>
    <property type="match status" value="1"/>
</dbReference>
<dbReference type="WBParaSite" id="ASIM_0001204701-mRNA-1">
    <property type="protein sequence ID" value="ASIM_0001204701-mRNA-1"/>
    <property type="gene ID" value="ASIM_0001204701"/>
</dbReference>
<reference evidence="7 8" key="2">
    <citation type="submission" date="2018-11" db="EMBL/GenBank/DDBJ databases">
        <authorList>
            <consortium name="Pathogen Informatics"/>
        </authorList>
    </citation>
    <scope>NUCLEOTIDE SEQUENCE [LARGE SCALE GENOMIC DNA]</scope>
</reference>
<keyword evidence="8" id="KW-1185">Reference proteome</keyword>
<feature type="transmembrane region" description="Helical" evidence="5">
    <location>
        <begin position="12"/>
        <end position="34"/>
    </location>
</feature>
<reference evidence="9" key="1">
    <citation type="submission" date="2017-02" db="UniProtKB">
        <authorList>
            <consortium name="WormBaseParasite"/>
        </authorList>
    </citation>
    <scope>IDENTIFICATION</scope>
</reference>
<evidence type="ECO:0000256" key="2">
    <source>
        <dbReference type="ARBA" id="ARBA00022692"/>
    </source>
</evidence>
<gene>
    <name evidence="7" type="ORF">ASIM_LOCUS11513</name>
</gene>
<evidence type="ECO:0000313" key="8">
    <source>
        <dbReference type="Proteomes" id="UP000267096"/>
    </source>
</evidence>
<keyword evidence="4 5" id="KW-0472">Membrane</keyword>
<feature type="domain" description="G-protein coupled receptors family 1 profile" evidence="6">
    <location>
        <begin position="28"/>
        <end position="244"/>
    </location>
</feature>